<comment type="caution">
    <text evidence="1">The sequence shown here is derived from an EMBL/GenBank/DDBJ whole genome shotgun (WGS) entry which is preliminary data.</text>
</comment>
<dbReference type="EMBL" id="LCFB01000009">
    <property type="protein sequence ID" value="KKS85210.1"/>
    <property type="molecule type" value="Genomic_DNA"/>
</dbReference>
<evidence type="ECO:0000313" key="2">
    <source>
        <dbReference type="Proteomes" id="UP000034543"/>
    </source>
</evidence>
<name>A0A0G1CHE9_9BACT</name>
<evidence type="ECO:0000313" key="1">
    <source>
        <dbReference type="EMBL" id="KKS85210.1"/>
    </source>
</evidence>
<accession>A0A0G1CHE9</accession>
<organism evidence="1 2">
    <name type="scientific">Candidatus Gottesmanbacteria bacterium GW2011_GWA1_43_11</name>
    <dbReference type="NCBI Taxonomy" id="1618436"/>
    <lineage>
        <taxon>Bacteria</taxon>
        <taxon>Candidatus Gottesmaniibacteriota</taxon>
    </lineage>
</organism>
<gene>
    <name evidence="1" type="ORF">UV59_C0009G0012</name>
</gene>
<dbReference type="Proteomes" id="UP000034543">
    <property type="component" value="Unassembled WGS sequence"/>
</dbReference>
<sequence>MTDIPLNIENPHSQKGLLSLIRPGVERERVLYLKRIRDTLTAKIPQAADLPLTYLGSGGDLRSALIVSDRPADTYLILINDTHFLNHADQPPYTLKEIEEVWRHEINSGHFTPQHNIEPGKQMLFQLYQLGIEPMMVRKKVHADGSAALEFSVPELTNDQERNVRIDYLNQRIASTTDFANALAQLNVSETGLLCKAQTGGIILKLLQEWSRQKADSLILPPSYLVIDDLQMYAGHDLTQREEQELFPGFTIVADIRDQKVELGYSWRESGEETYKSRFVIYQRRREFGGHTVK</sequence>
<proteinExistence type="predicted"/>
<protein>
    <submittedName>
        <fullName evidence="1">Uncharacterized protein</fullName>
    </submittedName>
</protein>
<reference evidence="1 2" key="1">
    <citation type="journal article" date="2015" name="Nature">
        <title>rRNA introns, odd ribosomes, and small enigmatic genomes across a large radiation of phyla.</title>
        <authorList>
            <person name="Brown C.T."/>
            <person name="Hug L.A."/>
            <person name="Thomas B.C."/>
            <person name="Sharon I."/>
            <person name="Castelle C.J."/>
            <person name="Singh A."/>
            <person name="Wilkins M.J."/>
            <person name="Williams K.H."/>
            <person name="Banfield J.F."/>
        </authorList>
    </citation>
    <scope>NUCLEOTIDE SEQUENCE [LARGE SCALE GENOMIC DNA]</scope>
</reference>
<dbReference type="STRING" id="1618436.UV59_C0009G0012"/>
<dbReference type="AlphaFoldDB" id="A0A0G1CHE9"/>